<sequence length="210" mass="23720">MLYSRGTLKALIDDAVHPAGNVLDEFLYRFDAGHDRLHHLRRTVALRRIERFTVALGSSCFRCSGVIRCWPVNKMAVFVTLMATCNLFSQSVVGRGLSAALPVRQLPCSTPVRISRRSKVAFLTATKNCDPPERRHCSHEAQVKFWCSLLAYSNSCHTWSNVFLLSRKTQTIRWSWLCQRPYSEKLVTAGAWLSARCETQTVTVLVSDGV</sequence>
<name>A0A4C1SKD6_EUMVA</name>
<comment type="caution">
    <text evidence="1">The sequence shown here is derived from an EMBL/GenBank/DDBJ whole genome shotgun (WGS) entry which is preliminary data.</text>
</comment>
<dbReference type="Proteomes" id="UP000299102">
    <property type="component" value="Unassembled WGS sequence"/>
</dbReference>
<evidence type="ECO:0000313" key="1">
    <source>
        <dbReference type="EMBL" id="GBP01658.1"/>
    </source>
</evidence>
<proteinExistence type="predicted"/>
<evidence type="ECO:0000313" key="2">
    <source>
        <dbReference type="Proteomes" id="UP000299102"/>
    </source>
</evidence>
<dbReference type="AlphaFoldDB" id="A0A4C1SKD6"/>
<accession>A0A4C1SKD6</accession>
<dbReference type="EMBL" id="BGZK01006979">
    <property type="protein sequence ID" value="GBP01658.1"/>
    <property type="molecule type" value="Genomic_DNA"/>
</dbReference>
<protein>
    <submittedName>
        <fullName evidence="1">Uncharacterized protein</fullName>
    </submittedName>
</protein>
<organism evidence="1 2">
    <name type="scientific">Eumeta variegata</name>
    <name type="common">Bagworm moth</name>
    <name type="synonym">Eumeta japonica</name>
    <dbReference type="NCBI Taxonomy" id="151549"/>
    <lineage>
        <taxon>Eukaryota</taxon>
        <taxon>Metazoa</taxon>
        <taxon>Ecdysozoa</taxon>
        <taxon>Arthropoda</taxon>
        <taxon>Hexapoda</taxon>
        <taxon>Insecta</taxon>
        <taxon>Pterygota</taxon>
        <taxon>Neoptera</taxon>
        <taxon>Endopterygota</taxon>
        <taxon>Lepidoptera</taxon>
        <taxon>Glossata</taxon>
        <taxon>Ditrysia</taxon>
        <taxon>Tineoidea</taxon>
        <taxon>Psychidae</taxon>
        <taxon>Oiketicinae</taxon>
        <taxon>Eumeta</taxon>
    </lineage>
</organism>
<gene>
    <name evidence="1" type="ORF">EVAR_101681_1</name>
</gene>
<reference evidence="1 2" key="1">
    <citation type="journal article" date="2019" name="Commun. Biol.">
        <title>The bagworm genome reveals a unique fibroin gene that provides high tensile strength.</title>
        <authorList>
            <person name="Kono N."/>
            <person name="Nakamura H."/>
            <person name="Ohtoshi R."/>
            <person name="Tomita M."/>
            <person name="Numata K."/>
            <person name="Arakawa K."/>
        </authorList>
    </citation>
    <scope>NUCLEOTIDE SEQUENCE [LARGE SCALE GENOMIC DNA]</scope>
</reference>
<keyword evidence="2" id="KW-1185">Reference proteome</keyword>